<reference evidence="3" key="1">
    <citation type="submission" date="2017-08" db="EMBL/GenBank/DDBJ databases">
        <authorList>
            <person name="Grouzdev D.S."/>
            <person name="Gaisin V.A."/>
            <person name="Rysina M.S."/>
            <person name="Gorlenko V.M."/>
        </authorList>
    </citation>
    <scope>NUCLEOTIDE SEQUENCE [LARGE SCALE GENOMIC DNA]</scope>
    <source>
        <strain evidence="3">Kir15-3F</strain>
    </source>
</reference>
<gene>
    <name evidence="2" type="ORF">CJ255_07110</name>
</gene>
<dbReference type="InterPro" id="IPR016187">
    <property type="entry name" value="CTDL_fold"/>
</dbReference>
<accession>A0A2A6RLD2</accession>
<protein>
    <recommendedName>
        <fullName evidence="1">Sulfatase-modifying factor enzyme-like domain-containing protein</fullName>
    </recommendedName>
</protein>
<dbReference type="InterPro" id="IPR051043">
    <property type="entry name" value="Sulfatase_Mod_Factor_Kinase"/>
</dbReference>
<dbReference type="InterPro" id="IPR005532">
    <property type="entry name" value="SUMF_dom"/>
</dbReference>
<dbReference type="PANTHER" id="PTHR23150">
    <property type="entry name" value="SULFATASE MODIFYING FACTOR 1, 2"/>
    <property type="match status" value="1"/>
</dbReference>
<dbReference type="RefSeq" id="WP_097643396.1">
    <property type="nucleotide sequence ID" value="NZ_NQWI01000022.1"/>
</dbReference>
<feature type="domain" description="Sulfatase-modifying factor enzyme-like" evidence="1">
    <location>
        <begin position="775"/>
        <end position="1014"/>
    </location>
</feature>
<dbReference type="SUPFAM" id="SSF56436">
    <property type="entry name" value="C-type lectin-like"/>
    <property type="match status" value="1"/>
</dbReference>
<dbReference type="InterPro" id="IPR042095">
    <property type="entry name" value="SUMF_sf"/>
</dbReference>
<organism evidence="2 3">
    <name type="scientific">Candidatus Viridilinea mediisalina</name>
    <dbReference type="NCBI Taxonomy" id="2024553"/>
    <lineage>
        <taxon>Bacteria</taxon>
        <taxon>Bacillati</taxon>
        <taxon>Chloroflexota</taxon>
        <taxon>Chloroflexia</taxon>
        <taxon>Chloroflexales</taxon>
        <taxon>Chloroflexineae</taxon>
        <taxon>Oscillochloridaceae</taxon>
        <taxon>Candidatus Viridilinea</taxon>
    </lineage>
</organism>
<dbReference type="PANTHER" id="PTHR23150:SF36">
    <property type="entry name" value="HERCYNINE OXYGENASE"/>
    <property type="match status" value="1"/>
</dbReference>
<evidence type="ECO:0000313" key="3">
    <source>
        <dbReference type="Proteomes" id="UP000220527"/>
    </source>
</evidence>
<dbReference type="Gene3D" id="3.90.1580.10">
    <property type="entry name" value="paralog of FGE (formylglycine-generating enzyme)"/>
    <property type="match status" value="1"/>
</dbReference>
<dbReference type="AlphaFoldDB" id="A0A2A6RLD2"/>
<evidence type="ECO:0000313" key="2">
    <source>
        <dbReference type="EMBL" id="PDW03743.1"/>
    </source>
</evidence>
<dbReference type="Pfam" id="PF03781">
    <property type="entry name" value="FGE-sulfatase"/>
    <property type="match status" value="1"/>
</dbReference>
<keyword evidence="3" id="KW-1185">Reference proteome</keyword>
<proteinExistence type="predicted"/>
<name>A0A2A6RLD2_9CHLR</name>
<dbReference type="Proteomes" id="UP000220527">
    <property type="component" value="Unassembled WGS sequence"/>
</dbReference>
<dbReference type="EMBL" id="NQWI01000022">
    <property type="protein sequence ID" value="PDW03743.1"/>
    <property type="molecule type" value="Genomic_DNA"/>
</dbReference>
<dbReference type="SUPFAM" id="SSF52540">
    <property type="entry name" value="P-loop containing nucleoside triphosphate hydrolases"/>
    <property type="match status" value="1"/>
</dbReference>
<comment type="caution">
    <text evidence="2">The sequence shown here is derived from an EMBL/GenBank/DDBJ whole genome shotgun (WGS) entry which is preliminary data.</text>
</comment>
<dbReference type="InterPro" id="IPR027417">
    <property type="entry name" value="P-loop_NTPase"/>
</dbReference>
<sequence length="1021" mass="112742">MGSAMVDDLVSKVKSMQNLRPYVGEDGYAQGLARLREQFGAEAVDALLAVPPTPPRSDGIAITISTEQGTIKDAPVNVVGHAAQVTFAPPADPAVARGEAALDAYLRRTLAECNALPLGQIDRTDADHVRPLQLAQLYIRLHTTRRVPLSDAELAALSAEDRERMRVTDRGGDERPTRPLAAVEALGRSAAALDGAAPMRLMLLGTPGSGKSTLVSHLALCLAGAVLAERRVVTPAPQGGWLACLPGWPYGCLIPVRMTLRDLAAFAPLASAPRGTLRLFEQFLAAVLEDASCAAACEPLMLALREGRALLLLDGLDEVVGQTVLPRVVETIMDAAKTFPGPILVTCRVLDYQEERLRQVSGFPSETLAELNQEQIQQFIEDWYAELAASGRRPAAQAAADSKALRAAVASRSELRALAGTPLLLTVMALVHAFRGSLPDARALLYAECVELLLLRWRQPRGESDLIERLGLPQFRNSDLLALMARLGYAAHERAARDATQTGPADLDETTVMALLAESFAPYDEPRRYQLAELVLGALTRGNGLLLKRGPQVYTFAHRTFQEFLAGYHLKGQRDFRKLCLERAVQPHWHEVLTLMVGYLVLQDRDLDKPLSLVEKLIGGSPLEQTLAGELLVLIGRERADAYDATLLQLPDGLWPRTRSMLLRLLSQGQPPAAPAPLRHRAGLALGLLCYGPLASLDRPALQIPMPDPRLPFAVLGLKAQHAHGWRQALEHYWCPIEAGPFWSGDERPPQRDPRNPLAKATDMVRRTLGGQARDEHREPLRRVTLRHHYKIARYPVTNAEFARFVAAGGYQQQQWWTKHGWAWLQSEQQGKNPALGNEYRPRVWDELRWNNPIQPVVGVNWYEASAYCRWLSAQGHSQGWLAAEQIIRLPTWLEWERAARHTDQRRHPWGDAPPDGERANYAASELGLPAPTGCFPRGVAPCGAHDLLGNVMEWTATAAEHPRVVKPEADFPMRSGVIVSYTDFRDKEAHLCCGARIRVYPFNWDFDWGFRVVQSLALIG</sequence>
<dbReference type="Gene3D" id="3.40.50.300">
    <property type="entry name" value="P-loop containing nucleotide triphosphate hydrolases"/>
    <property type="match status" value="1"/>
</dbReference>
<evidence type="ECO:0000259" key="1">
    <source>
        <dbReference type="Pfam" id="PF03781"/>
    </source>
</evidence>
<dbReference type="OrthoDB" id="138342at2"/>